<reference evidence="1" key="3">
    <citation type="submission" date="2025-09" db="UniProtKB">
        <authorList>
            <consortium name="Ensembl"/>
        </authorList>
    </citation>
    <scope>IDENTIFICATION</scope>
</reference>
<dbReference type="AlphaFoldDB" id="H2ZBT2"/>
<organism evidence="1 2">
    <name type="scientific">Ciona savignyi</name>
    <name type="common">Pacific transparent sea squirt</name>
    <dbReference type="NCBI Taxonomy" id="51511"/>
    <lineage>
        <taxon>Eukaryota</taxon>
        <taxon>Metazoa</taxon>
        <taxon>Chordata</taxon>
        <taxon>Tunicata</taxon>
        <taxon>Ascidiacea</taxon>
        <taxon>Phlebobranchia</taxon>
        <taxon>Cionidae</taxon>
        <taxon>Ciona</taxon>
    </lineage>
</organism>
<proteinExistence type="predicted"/>
<dbReference type="HOGENOM" id="CLU_2960042_0_0_1"/>
<accession>H2ZBT2</accession>
<name>H2ZBT2_CIOSA</name>
<evidence type="ECO:0000313" key="1">
    <source>
        <dbReference type="Ensembl" id="ENSCSAVP00000015047.1"/>
    </source>
</evidence>
<reference evidence="2" key="1">
    <citation type="submission" date="2003-08" db="EMBL/GenBank/DDBJ databases">
        <authorList>
            <person name="Birren B."/>
            <person name="Nusbaum C."/>
            <person name="Abebe A."/>
            <person name="Abouelleil A."/>
            <person name="Adekoya E."/>
            <person name="Ait-zahra M."/>
            <person name="Allen N."/>
            <person name="Allen T."/>
            <person name="An P."/>
            <person name="Anderson M."/>
            <person name="Anderson S."/>
            <person name="Arachchi H."/>
            <person name="Armbruster J."/>
            <person name="Bachantsang P."/>
            <person name="Baldwin J."/>
            <person name="Barry A."/>
            <person name="Bayul T."/>
            <person name="Blitshsteyn B."/>
            <person name="Bloom T."/>
            <person name="Blye J."/>
            <person name="Boguslavskiy L."/>
            <person name="Borowsky M."/>
            <person name="Boukhgalter B."/>
            <person name="Brunache A."/>
            <person name="Butler J."/>
            <person name="Calixte N."/>
            <person name="Calvo S."/>
            <person name="Camarata J."/>
            <person name="Campo K."/>
            <person name="Chang J."/>
            <person name="Cheshatsang Y."/>
            <person name="Citroen M."/>
            <person name="Collymore A."/>
            <person name="Considine T."/>
            <person name="Cook A."/>
            <person name="Cooke P."/>
            <person name="Corum B."/>
            <person name="Cuomo C."/>
            <person name="David R."/>
            <person name="Dawoe T."/>
            <person name="Degray S."/>
            <person name="Dodge S."/>
            <person name="Dooley K."/>
            <person name="Dorje P."/>
            <person name="Dorjee K."/>
            <person name="Dorris L."/>
            <person name="Duffey N."/>
            <person name="Dupes A."/>
            <person name="Elkins T."/>
            <person name="Engels R."/>
            <person name="Erickson J."/>
            <person name="Farina A."/>
            <person name="Faro S."/>
            <person name="Ferreira P."/>
            <person name="Fischer H."/>
            <person name="Fitzgerald M."/>
            <person name="Foley K."/>
            <person name="Gage D."/>
            <person name="Galagan J."/>
            <person name="Gearin G."/>
            <person name="Gnerre S."/>
            <person name="Gnirke A."/>
            <person name="Goyette A."/>
            <person name="Graham J."/>
            <person name="Grandbois E."/>
            <person name="Gyaltsen K."/>
            <person name="Hafez N."/>
            <person name="Hagopian D."/>
            <person name="Hagos B."/>
            <person name="Hall J."/>
            <person name="Hatcher B."/>
            <person name="Heller A."/>
            <person name="Higgins H."/>
            <person name="Honan T."/>
            <person name="Horn A."/>
            <person name="Houde N."/>
            <person name="Hughes L."/>
            <person name="Hulme W."/>
            <person name="Husby E."/>
            <person name="Iliev I."/>
            <person name="Jaffe D."/>
            <person name="Jones C."/>
            <person name="Kamal M."/>
            <person name="Kamat A."/>
            <person name="Kamvysselis M."/>
            <person name="Karlsson E."/>
            <person name="Kells C."/>
            <person name="Kieu A."/>
            <person name="Kisner P."/>
            <person name="Kodira C."/>
            <person name="Kulbokas E."/>
            <person name="Labutti K."/>
            <person name="Lama D."/>
            <person name="Landers T."/>
            <person name="Leger J."/>
            <person name="Levine S."/>
            <person name="Lewis D."/>
            <person name="Lewis T."/>
            <person name="Lindblad-toh K."/>
            <person name="Liu X."/>
            <person name="Lokyitsang T."/>
            <person name="Lokyitsang Y."/>
            <person name="Lucien O."/>
            <person name="Lui A."/>
            <person name="Ma L.J."/>
            <person name="Mabbitt R."/>
            <person name="Macdonald J."/>
            <person name="Maclean C."/>
            <person name="Major J."/>
            <person name="Manning J."/>
            <person name="Marabella R."/>
            <person name="Maru K."/>
            <person name="Matthews C."/>
            <person name="Mauceli E."/>
            <person name="Mccarthy M."/>
            <person name="Mcdonough S."/>
            <person name="Mcghee T."/>
            <person name="Meldrim J."/>
            <person name="Meneus L."/>
            <person name="Mesirov J."/>
            <person name="Mihalev A."/>
            <person name="Mihova T."/>
            <person name="Mikkelsen T."/>
            <person name="Mlenga V."/>
            <person name="Moru K."/>
            <person name="Mozes J."/>
            <person name="Mulrain L."/>
            <person name="Munson G."/>
            <person name="Naylor J."/>
            <person name="Newes C."/>
            <person name="Nguyen C."/>
            <person name="Nguyen N."/>
            <person name="Nguyen T."/>
            <person name="Nicol R."/>
            <person name="Nielsen C."/>
            <person name="Nizzari M."/>
            <person name="Norbu C."/>
            <person name="Norbu N."/>
            <person name="O'donnell P."/>
            <person name="Okoawo O."/>
            <person name="O'leary S."/>
            <person name="Omotosho B."/>
            <person name="O'neill K."/>
            <person name="Osman S."/>
            <person name="Parker S."/>
            <person name="Perrin D."/>
            <person name="Phunkhang P."/>
            <person name="Piqani B."/>
            <person name="Purcell S."/>
            <person name="Rachupka T."/>
            <person name="Ramasamy U."/>
            <person name="Rameau R."/>
            <person name="Ray V."/>
            <person name="Raymond C."/>
            <person name="Retta R."/>
            <person name="Richardson S."/>
            <person name="Rise C."/>
            <person name="Rodriguez J."/>
            <person name="Rogers J."/>
            <person name="Rogov P."/>
            <person name="Rutman M."/>
            <person name="Schupbach R."/>
            <person name="Seaman C."/>
            <person name="Settipalli S."/>
            <person name="Sharpe T."/>
            <person name="Sheridan J."/>
            <person name="Sherpa N."/>
            <person name="Shi J."/>
            <person name="Smirnov S."/>
            <person name="Smith C."/>
            <person name="Sougnez C."/>
            <person name="Spencer B."/>
            <person name="Stalker J."/>
            <person name="Stange-thomann N."/>
            <person name="Stavropoulos S."/>
            <person name="Stetson K."/>
            <person name="Stone C."/>
            <person name="Stone S."/>
            <person name="Stubbs M."/>
            <person name="Talamas J."/>
            <person name="Tchuinga P."/>
            <person name="Tenzing P."/>
            <person name="Tesfaye S."/>
            <person name="Theodore J."/>
            <person name="Thoulutsang Y."/>
            <person name="Topham K."/>
            <person name="Towey S."/>
            <person name="Tsamla T."/>
            <person name="Tsomo N."/>
            <person name="Vallee D."/>
            <person name="Vassiliev H."/>
            <person name="Venkataraman V."/>
            <person name="Vinson J."/>
            <person name="Vo A."/>
            <person name="Wade C."/>
            <person name="Wang S."/>
            <person name="Wangchuk T."/>
            <person name="Wangdi T."/>
            <person name="Whittaker C."/>
            <person name="Wilkinson J."/>
            <person name="Wu Y."/>
            <person name="Wyman D."/>
            <person name="Yadav S."/>
            <person name="Yang S."/>
            <person name="Yang X."/>
            <person name="Yeager S."/>
            <person name="Yee E."/>
            <person name="Young G."/>
            <person name="Zainoun J."/>
            <person name="Zembeck L."/>
            <person name="Zimmer A."/>
            <person name="Zody M."/>
            <person name="Lander E."/>
        </authorList>
    </citation>
    <scope>NUCLEOTIDE SEQUENCE [LARGE SCALE GENOMIC DNA]</scope>
</reference>
<protein>
    <submittedName>
        <fullName evidence="1">Uncharacterized protein</fullName>
    </submittedName>
</protein>
<dbReference type="InParanoid" id="H2ZBT2"/>
<sequence>MSDWKLRHLKARPSGTAFLHNTSKANRQCSHPHSKLPCQRQHYSGIEGYRCSRFQGSCP</sequence>
<dbReference type="Proteomes" id="UP000007875">
    <property type="component" value="Unassembled WGS sequence"/>
</dbReference>
<reference evidence="1" key="2">
    <citation type="submission" date="2025-08" db="UniProtKB">
        <authorList>
            <consortium name="Ensembl"/>
        </authorList>
    </citation>
    <scope>IDENTIFICATION</scope>
</reference>
<dbReference type="Ensembl" id="ENSCSAVT00000015221.1">
    <property type="protein sequence ID" value="ENSCSAVP00000015047.1"/>
    <property type="gene ID" value="ENSCSAVG00000008821.1"/>
</dbReference>
<evidence type="ECO:0000313" key="2">
    <source>
        <dbReference type="Proteomes" id="UP000007875"/>
    </source>
</evidence>
<keyword evidence="2" id="KW-1185">Reference proteome</keyword>